<evidence type="ECO:0000256" key="3">
    <source>
        <dbReference type="SAM" id="SignalP"/>
    </source>
</evidence>
<proteinExistence type="predicted"/>
<sequence length="250" mass="27736">MRQNLLVALRAAALVVLVIAAVAAAAAAHPREASYEDFRRDVEQGSVTRVIIPKNQWTQDSVRTGTWSTGPFRWKQGTVVDTPPWEMPEWTTRSTSDAAGPSPWSTFANDMRARGVDLDRESDDGPTFIAWPLRTPEWFSLLVSLTWLATFAVMLASTPRWGNRWAWFWMFVIGQIGVILYLILEPRPLVRFPRRRRPDGPPGAPEPYDEPAPPRPRRDGAHGCLLSLLAAIVAAAASAGVGWLVGFVLP</sequence>
<feature type="chain" id="PRO_5039408862" evidence="3">
    <location>
        <begin position="28"/>
        <end position="250"/>
    </location>
</feature>
<keyword evidence="2" id="KW-1133">Transmembrane helix</keyword>
<feature type="compositionally biased region" description="Pro residues" evidence="1">
    <location>
        <begin position="200"/>
        <end position="214"/>
    </location>
</feature>
<dbReference type="RefSeq" id="WP_068742149.1">
    <property type="nucleotide sequence ID" value="NZ_CBDRGN010000001.1"/>
</dbReference>
<dbReference type="OrthoDB" id="4775568at2"/>
<feature type="transmembrane region" description="Helical" evidence="2">
    <location>
        <begin position="138"/>
        <end position="158"/>
    </location>
</feature>
<accession>A0A1H4S9S1</accession>
<feature type="transmembrane region" description="Helical" evidence="2">
    <location>
        <begin position="165"/>
        <end position="184"/>
    </location>
</feature>
<feature type="transmembrane region" description="Helical" evidence="2">
    <location>
        <begin position="225"/>
        <end position="249"/>
    </location>
</feature>
<keyword evidence="5" id="KW-1185">Reference proteome</keyword>
<organism evidence="4 5">
    <name type="scientific">Tsukamurella tyrosinosolvens</name>
    <dbReference type="NCBI Taxonomy" id="57704"/>
    <lineage>
        <taxon>Bacteria</taxon>
        <taxon>Bacillati</taxon>
        <taxon>Actinomycetota</taxon>
        <taxon>Actinomycetes</taxon>
        <taxon>Mycobacteriales</taxon>
        <taxon>Tsukamurellaceae</taxon>
        <taxon>Tsukamurella</taxon>
    </lineage>
</organism>
<keyword evidence="2" id="KW-0472">Membrane</keyword>
<dbReference type="EMBL" id="FNSA01000003">
    <property type="protein sequence ID" value="SEC40764.1"/>
    <property type="molecule type" value="Genomic_DNA"/>
</dbReference>
<evidence type="ECO:0000256" key="1">
    <source>
        <dbReference type="SAM" id="MobiDB-lite"/>
    </source>
</evidence>
<evidence type="ECO:0000256" key="2">
    <source>
        <dbReference type="SAM" id="Phobius"/>
    </source>
</evidence>
<protein>
    <submittedName>
        <fullName evidence="4">Uncharacterized protein</fullName>
    </submittedName>
</protein>
<gene>
    <name evidence="4" type="ORF">SAMN04489793_2215</name>
</gene>
<feature type="region of interest" description="Disordered" evidence="1">
    <location>
        <begin position="194"/>
        <end position="216"/>
    </location>
</feature>
<reference evidence="5" key="1">
    <citation type="submission" date="2016-10" db="EMBL/GenBank/DDBJ databases">
        <authorList>
            <person name="Varghese N."/>
            <person name="Submissions S."/>
        </authorList>
    </citation>
    <scope>NUCLEOTIDE SEQUENCE [LARGE SCALE GENOMIC DNA]</scope>
    <source>
        <strain evidence="5">DSM 44234</strain>
    </source>
</reference>
<name>A0A1H4S9S1_TSUTY</name>
<feature type="signal peptide" evidence="3">
    <location>
        <begin position="1"/>
        <end position="27"/>
    </location>
</feature>
<evidence type="ECO:0000313" key="5">
    <source>
        <dbReference type="Proteomes" id="UP000182241"/>
    </source>
</evidence>
<dbReference type="Proteomes" id="UP000182241">
    <property type="component" value="Unassembled WGS sequence"/>
</dbReference>
<dbReference type="AlphaFoldDB" id="A0A1H4S9S1"/>
<keyword evidence="2" id="KW-0812">Transmembrane</keyword>
<dbReference type="STRING" id="57704.SAMN04489793_2215"/>
<evidence type="ECO:0000313" key="4">
    <source>
        <dbReference type="EMBL" id="SEC40764.1"/>
    </source>
</evidence>
<keyword evidence="3" id="KW-0732">Signal</keyword>